<dbReference type="AlphaFoldDB" id="A0A6G4AMH9"/>
<protein>
    <submittedName>
        <fullName evidence="1">Uncharacterized protein</fullName>
    </submittedName>
</protein>
<evidence type="ECO:0000313" key="2">
    <source>
        <dbReference type="Proteomes" id="UP000476310"/>
    </source>
</evidence>
<organism evidence="1 2">
    <name type="scientific">Streptomyces rhizosphaericus</name>
    <dbReference type="NCBI Taxonomy" id="114699"/>
    <lineage>
        <taxon>Bacteria</taxon>
        <taxon>Bacillati</taxon>
        <taxon>Actinomycetota</taxon>
        <taxon>Actinomycetes</taxon>
        <taxon>Kitasatosporales</taxon>
        <taxon>Streptomycetaceae</taxon>
        <taxon>Streptomyces</taxon>
        <taxon>Streptomyces violaceusniger group</taxon>
    </lineage>
</organism>
<dbReference type="Proteomes" id="UP000476310">
    <property type="component" value="Unassembled WGS sequence"/>
</dbReference>
<comment type="caution">
    <text evidence="1">The sequence shown here is derived from an EMBL/GenBank/DDBJ whole genome shotgun (WGS) entry which is preliminary data.</text>
</comment>
<keyword evidence="2" id="KW-1185">Reference proteome</keyword>
<gene>
    <name evidence="1" type="ORF">G4H13_25850</name>
</gene>
<evidence type="ECO:0000313" key="1">
    <source>
        <dbReference type="EMBL" id="NEW73697.1"/>
    </source>
</evidence>
<dbReference type="RefSeq" id="WP_164430889.1">
    <property type="nucleotide sequence ID" value="NZ_JAAIKT010000034.1"/>
</dbReference>
<sequence>MGVATVNTANPTRLVQQLVHRVDGLPAGIRTIRLVKKNGQYLMTDRFTFR</sequence>
<dbReference type="EMBL" id="JAAIKT010000034">
    <property type="protein sequence ID" value="NEW73697.1"/>
    <property type="molecule type" value="Genomic_DNA"/>
</dbReference>
<reference evidence="1" key="1">
    <citation type="submission" date="2020-02" db="EMBL/GenBank/DDBJ databases">
        <title>A new Streptomyces sp. for controlling soil-borne diseases.</title>
        <authorList>
            <person name="Li X."/>
            <person name="Tian Y."/>
            <person name="Gao K."/>
        </authorList>
    </citation>
    <scope>NUCLEOTIDE SEQUENCE [LARGE SCALE GENOMIC DNA]</scope>
    <source>
        <strain evidence="1">0250</strain>
    </source>
</reference>
<name>A0A6G4AMH9_9ACTN</name>
<accession>A0A6G4AMH9</accession>
<proteinExistence type="predicted"/>